<reference evidence="1 2" key="1">
    <citation type="submission" date="2022-08" db="EMBL/GenBank/DDBJ databases">
        <title>Bacterial and archaeal communities from various locations to study Microbial Dark Matter (Phase II).</title>
        <authorList>
            <person name="Stepanauskas R."/>
        </authorList>
    </citation>
    <scope>NUCLEOTIDE SEQUENCE [LARGE SCALE GENOMIC DNA]</scope>
    <source>
        <strain evidence="1 2">PD1</strain>
    </source>
</reference>
<dbReference type="EMBL" id="JANUCP010000005">
    <property type="protein sequence ID" value="MCS3920278.1"/>
    <property type="molecule type" value="Genomic_DNA"/>
</dbReference>
<comment type="caution">
    <text evidence="1">The sequence shown here is derived from an EMBL/GenBank/DDBJ whole genome shotgun (WGS) entry which is preliminary data.</text>
</comment>
<accession>A0ABT2ETQ6</accession>
<dbReference type="RefSeq" id="WP_018196054.1">
    <property type="nucleotide sequence ID" value="NZ_CP130454.1"/>
</dbReference>
<protein>
    <submittedName>
        <fullName evidence="1">Uncharacterized protein</fullName>
    </submittedName>
</protein>
<dbReference type="Proteomes" id="UP001204798">
    <property type="component" value="Unassembled WGS sequence"/>
</dbReference>
<keyword evidence="2" id="KW-1185">Reference proteome</keyword>
<name>A0ABT2ETQ6_9BACT</name>
<evidence type="ECO:0000313" key="1">
    <source>
        <dbReference type="EMBL" id="MCS3920278.1"/>
    </source>
</evidence>
<organism evidence="1 2">
    <name type="scientific">Candidatus Fervidibacter sacchari</name>
    <dbReference type="NCBI Taxonomy" id="1448929"/>
    <lineage>
        <taxon>Bacteria</taxon>
        <taxon>Candidatus Fervidibacterota</taxon>
        <taxon>Candidatus Fervidibacter</taxon>
    </lineage>
</organism>
<proteinExistence type="predicted"/>
<sequence>MHGLCWVLRMCRAELPREFVLRVEGTYWRCYLSDDGSVKLISLKSLVGTEDLPVIELSELQKRVKQLLGIVG</sequence>
<evidence type="ECO:0000313" key="2">
    <source>
        <dbReference type="Proteomes" id="UP001204798"/>
    </source>
</evidence>
<gene>
    <name evidence="1" type="ORF">M2350_002707</name>
</gene>